<keyword evidence="3" id="KW-1185">Reference proteome</keyword>
<evidence type="ECO:0000256" key="1">
    <source>
        <dbReference type="SAM" id="Phobius"/>
    </source>
</evidence>
<evidence type="ECO:0000313" key="3">
    <source>
        <dbReference type="Proteomes" id="UP000663090"/>
    </source>
</evidence>
<name>A0ABX7NCU9_9BACT</name>
<feature type="transmembrane region" description="Helical" evidence="1">
    <location>
        <begin position="46"/>
        <end position="63"/>
    </location>
</feature>
<feature type="transmembrane region" description="Helical" evidence="1">
    <location>
        <begin position="12"/>
        <end position="34"/>
    </location>
</feature>
<dbReference type="Proteomes" id="UP000663090">
    <property type="component" value="Chromosome"/>
</dbReference>
<sequence>MSSRWDGVGQVLSALCVVHCVALPAVFGLLPAAAARWFSGEGTHQGLLVLALAGALAAFIPGWRLHRRAVVPMLGIAGLSLLAAGAFLVPEGMSEGWEMGLTLVGGAVMAVAHGRNRALCRDCCECCPSEGD</sequence>
<protein>
    <submittedName>
        <fullName evidence="2">MerC domain-containing protein</fullName>
    </submittedName>
</protein>
<dbReference type="InterPro" id="IPR004891">
    <property type="entry name" value="Mercury-R_MerC"/>
</dbReference>
<reference evidence="2 3" key="1">
    <citation type="submission" date="2021-02" db="EMBL/GenBank/DDBJ databases">
        <title>De Novo genome assembly of isolated myxobacteria.</title>
        <authorList>
            <person name="Stevens D.C."/>
        </authorList>
    </citation>
    <scope>NUCLEOTIDE SEQUENCE [LARGE SCALE GENOMIC DNA]</scope>
    <source>
        <strain evidence="2 3">SCHIC003</strain>
    </source>
</reference>
<organism evidence="2 3">
    <name type="scientific">Myxococcus landrumensis</name>
    <dbReference type="NCBI Taxonomy" id="2813577"/>
    <lineage>
        <taxon>Bacteria</taxon>
        <taxon>Pseudomonadati</taxon>
        <taxon>Myxococcota</taxon>
        <taxon>Myxococcia</taxon>
        <taxon>Myxococcales</taxon>
        <taxon>Cystobacterineae</taxon>
        <taxon>Myxococcaceae</taxon>
        <taxon>Myxococcus</taxon>
    </lineage>
</organism>
<dbReference type="RefSeq" id="WP_206717944.1">
    <property type="nucleotide sequence ID" value="NZ_CP071091.1"/>
</dbReference>
<keyword evidence="1" id="KW-0472">Membrane</keyword>
<keyword evidence="1" id="KW-1133">Transmembrane helix</keyword>
<evidence type="ECO:0000313" key="2">
    <source>
        <dbReference type="EMBL" id="QSQ16281.1"/>
    </source>
</evidence>
<dbReference type="EMBL" id="CP071091">
    <property type="protein sequence ID" value="QSQ16281.1"/>
    <property type="molecule type" value="Genomic_DNA"/>
</dbReference>
<feature type="transmembrane region" description="Helical" evidence="1">
    <location>
        <begin position="69"/>
        <end position="89"/>
    </location>
</feature>
<accession>A0ABX7NCU9</accession>
<proteinExistence type="predicted"/>
<dbReference type="Pfam" id="PF03203">
    <property type="entry name" value="MerC"/>
    <property type="match status" value="1"/>
</dbReference>
<gene>
    <name evidence="2" type="ORF">JY572_09640</name>
</gene>
<keyword evidence="1" id="KW-0812">Transmembrane</keyword>